<dbReference type="CDD" id="cd19145">
    <property type="entry name" value="AKR_AKR13D1"/>
    <property type="match status" value="1"/>
</dbReference>
<dbReference type="PANTHER" id="PTHR43625:SF81">
    <property type="entry name" value="OS01G0618100 PROTEIN"/>
    <property type="match status" value="1"/>
</dbReference>
<evidence type="ECO:0000256" key="2">
    <source>
        <dbReference type="ARBA" id="ARBA00023002"/>
    </source>
</evidence>
<dbReference type="Pfam" id="PF00248">
    <property type="entry name" value="Aldo_ket_red"/>
    <property type="match status" value="1"/>
</dbReference>
<reference evidence="4 5" key="1">
    <citation type="journal article" date="2012" name="Nat. Biotechnol.">
        <title>Draft genome sequence of pigeonpea (Cajanus cajan), an orphan legume crop of resource-poor farmers.</title>
        <authorList>
            <person name="Varshney R.K."/>
            <person name="Chen W."/>
            <person name="Li Y."/>
            <person name="Bharti A.K."/>
            <person name="Saxena R.K."/>
            <person name="Schlueter J.A."/>
            <person name="Donoghue M.T."/>
            <person name="Azam S."/>
            <person name="Fan G."/>
            <person name="Whaley A.M."/>
            <person name="Farmer A.D."/>
            <person name="Sheridan J."/>
            <person name="Iwata A."/>
            <person name="Tuteja R."/>
            <person name="Penmetsa R.V."/>
            <person name="Wu W."/>
            <person name="Upadhyaya H.D."/>
            <person name="Yang S.P."/>
            <person name="Shah T."/>
            <person name="Saxena K.B."/>
            <person name="Michael T."/>
            <person name="McCombie W.R."/>
            <person name="Yang B."/>
            <person name="Zhang G."/>
            <person name="Yang H."/>
            <person name="Wang J."/>
            <person name="Spillane C."/>
            <person name="Cook D.R."/>
            <person name="May G.D."/>
            <person name="Xu X."/>
            <person name="Jackson S.A."/>
        </authorList>
    </citation>
    <scope>NUCLEOTIDE SEQUENCE [LARGE SCALE GENOMIC DNA]</scope>
    <source>
        <strain evidence="5">cv. Asha</strain>
    </source>
</reference>
<sequence length="340" mass="37716">MLVLCESFLIDTFGFKVSKLGYGCMGLTGVYNDPVPQEVGISLIKYAFTKGITFFDTADMYGSHANEVLVGKALRDLPRDQIQIATKFGIVKMESGNVIVNGSPEYVRSCCEGSLQRLGVSYIDLYYQHRVDTTVPIEDTMEELKKLVQEGKIRYIGLSEASPDTIRRAHAVHPITALQMEWSLWTREIEQDIVPLCRELGIGLVPYSPLGRGFFGGKAITESVPADSFLAIQPRLQGENFDKNKIIYSKIEKLAEKYGCTSSQLALAWILHQGDDVAPIPGTTKIKNLDSNIGSFEVKLSKDDIREITDAVPISDVAGDWTTDTFVRCSWKFADTPPKA</sequence>
<dbReference type="InterPro" id="IPR036812">
    <property type="entry name" value="NAD(P)_OxRdtase_dom_sf"/>
</dbReference>
<keyword evidence="1" id="KW-0521">NADP</keyword>
<dbReference type="Gramene" id="C.cajan_10768.t">
    <property type="protein sequence ID" value="C.cajan_10768.t"/>
    <property type="gene ID" value="C.cajan_10768"/>
</dbReference>
<dbReference type="OMA" id="FKVATVQ"/>
<feature type="domain" description="NADP-dependent oxidoreductase" evidence="3">
    <location>
        <begin position="19"/>
        <end position="311"/>
    </location>
</feature>
<dbReference type="InterPro" id="IPR023210">
    <property type="entry name" value="NADP_OxRdtase_dom"/>
</dbReference>
<evidence type="ECO:0000259" key="3">
    <source>
        <dbReference type="Pfam" id="PF00248"/>
    </source>
</evidence>
<dbReference type="STRING" id="3821.A0A151TXP2"/>
<protein>
    <submittedName>
        <fullName evidence="4">Auxin-induced protein PCNT115 family</fullName>
        <ecNumber evidence="4">1.1.1.-</ecNumber>
    </submittedName>
</protein>
<dbReference type="PANTHER" id="PTHR43625">
    <property type="entry name" value="AFLATOXIN B1 ALDEHYDE REDUCTASE"/>
    <property type="match status" value="1"/>
</dbReference>
<dbReference type="PRINTS" id="PR00069">
    <property type="entry name" value="ALDKETRDTASE"/>
</dbReference>
<dbReference type="AlphaFoldDB" id="A0A151TXP2"/>
<keyword evidence="2 4" id="KW-0560">Oxidoreductase</keyword>
<dbReference type="InterPro" id="IPR020471">
    <property type="entry name" value="AKR"/>
</dbReference>
<keyword evidence="5" id="KW-1185">Reference proteome</keyword>
<name>A0A151TXP2_CAJCA</name>
<dbReference type="SUPFAM" id="SSF51430">
    <property type="entry name" value="NAD(P)-linked oxidoreductase"/>
    <property type="match status" value="1"/>
</dbReference>
<organism evidence="4 5">
    <name type="scientific">Cajanus cajan</name>
    <name type="common">Pigeon pea</name>
    <name type="synonym">Cajanus indicus</name>
    <dbReference type="NCBI Taxonomy" id="3821"/>
    <lineage>
        <taxon>Eukaryota</taxon>
        <taxon>Viridiplantae</taxon>
        <taxon>Streptophyta</taxon>
        <taxon>Embryophyta</taxon>
        <taxon>Tracheophyta</taxon>
        <taxon>Spermatophyta</taxon>
        <taxon>Magnoliopsida</taxon>
        <taxon>eudicotyledons</taxon>
        <taxon>Gunneridae</taxon>
        <taxon>Pentapetalae</taxon>
        <taxon>rosids</taxon>
        <taxon>fabids</taxon>
        <taxon>Fabales</taxon>
        <taxon>Fabaceae</taxon>
        <taxon>Papilionoideae</taxon>
        <taxon>50 kb inversion clade</taxon>
        <taxon>NPAAA clade</taxon>
        <taxon>indigoferoid/millettioid clade</taxon>
        <taxon>Phaseoleae</taxon>
        <taxon>Cajanus</taxon>
    </lineage>
</organism>
<evidence type="ECO:0000313" key="4">
    <source>
        <dbReference type="EMBL" id="KYP71806.1"/>
    </source>
</evidence>
<evidence type="ECO:0000313" key="5">
    <source>
        <dbReference type="Proteomes" id="UP000075243"/>
    </source>
</evidence>
<dbReference type="Proteomes" id="UP000075243">
    <property type="component" value="Chromosome 3"/>
</dbReference>
<dbReference type="GO" id="GO:0005737">
    <property type="term" value="C:cytoplasm"/>
    <property type="evidence" value="ECO:0007669"/>
    <property type="project" value="TreeGrafter"/>
</dbReference>
<evidence type="ECO:0000256" key="1">
    <source>
        <dbReference type="ARBA" id="ARBA00022857"/>
    </source>
</evidence>
<dbReference type="EC" id="1.1.1.-" evidence="4"/>
<gene>
    <name evidence="4" type="ORF">KK1_011079</name>
</gene>
<dbReference type="Gene3D" id="3.20.20.100">
    <property type="entry name" value="NADP-dependent oxidoreductase domain"/>
    <property type="match status" value="1"/>
</dbReference>
<dbReference type="GO" id="GO:0016491">
    <property type="term" value="F:oxidoreductase activity"/>
    <property type="evidence" value="ECO:0007669"/>
    <property type="project" value="UniProtKB-KW"/>
</dbReference>
<accession>A0A151TXP2</accession>
<dbReference type="InterPro" id="IPR050791">
    <property type="entry name" value="Aldo-Keto_reductase"/>
</dbReference>
<proteinExistence type="predicted"/>
<dbReference type="EMBL" id="CM003605">
    <property type="protein sequence ID" value="KYP71806.1"/>
    <property type="molecule type" value="Genomic_DNA"/>
</dbReference>